<dbReference type="RefSeq" id="XP_062649437.1">
    <property type="nucleotide sequence ID" value="XM_062792338.1"/>
</dbReference>
<sequence length="84" mass="9531">MHRPQKPSHMPTTPQSPFQSPFVPTTLWENATRRSLMRAMLSTGAHIVRSYKHPSKPSSSDHSTLLHLPFTLLADVPDERDVML</sequence>
<name>A0AAN6U4G4_9PEZI</name>
<dbReference type="EMBL" id="MU853225">
    <property type="protein sequence ID" value="KAK4125666.1"/>
    <property type="molecule type" value="Genomic_DNA"/>
</dbReference>
<keyword evidence="3" id="KW-1185">Reference proteome</keyword>
<dbReference type="Proteomes" id="UP001302602">
    <property type="component" value="Unassembled WGS sequence"/>
</dbReference>
<reference evidence="2" key="2">
    <citation type="submission" date="2023-05" db="EMBL/GenBank/DDBJ databases">
        <authorList>
            <consortium name="Lawrence Berkeley National Laboratory"/>
            <person name="Steindorff A."/>
            <person name="Hensen N."/>
            <person name="Bonometti L."/>
            <person name="Westerberg I."/>
            <person name="Brannstrom I.O."/>
            <person name="Guillou S."/>
            <person name="Cros-Aarteil S."/>
            <person name="Calhoun S."/>
            <person name="Haridas S."/>
            <person name="Kuo A."/>
            <person name="Mondo S."/>
            <person name="Pangilinan J."/>
            <person name="Riley R."/>
            <person name="Labutti K."/>
            <person name="Andreopoulos B."/>
            <person name="Lipzen A."/>
            <person name="Chen C."/>
            <person name="Yanf M."/>
            <person name="Daum C."/>
            <person name="Ng V."/>
            <person name="Clum A."/>
            <person name="Ohm R."/>
            <person name="Martin F."/>
            <person name="Silar P."/>
            <person name="Natvig D."/>
            <person name="Lalanne C."/>
            <person name="Gautier V."/>
            <person name="Ament-Velasquez S.L."/>
            <person name="Kruys A."/>
            <person name="Hutchinson M.I."/>
            <person name="Powell A.J."/>
            <person name="Barry K."/>
            <person name="Miller A.N."/>
            <person name="Grigoriev I.V."/>
            <person name="Debuchy R."/>
            <person name="Gladieux P."/>
            <person name="Thoren M.H."/>
            <person name="Johannesson H."/>
        </authorList>
    </citation>
    <scope>NUCLEOTIDE SEQUENCE</scope>
    <source>
        <strain evidence="2">CBS 731.68</strain>
    </source>
</reference>
<dbReference type="AlphaFoldDB" id="A0AAN6U4G4"/>
<feature type="compositionally biased region" description="Polar residues" evidence="1">
    <location>
        <begin position="10"/>
        <end position="23"/>
    </location>
</feature>
<proteinExistence type="predicted"/>
<feature type="region of interest" description="Disordered" evidence="1">
    <location>
        <begin position="1"/>
        <end position="23"/>
    </location>
</feature>
<dbReference type="GeneID" id="87829107"/>
<comment type="caution">
    <text evidence="2">The sequence shown here is derived from an EMBL/GenBank/DDBJ whole genome shotgun (WGS) entry which is preliminary data.</text>
</comment>
<accession>A0AAN6U4G4</accession>
<reference evidence="2" key="1">
    <citation type="journal article" date="2023" name="Mol. Phylogenet. Evol.">
        <title>Genome-scale phylogeny and comparative genomics of the fungal order Sordariales.</title>
        <authorList>
            <person name="Hensen N."/>
            <person name="Bonometti L."/>
            <person name="Westerberg I."/>
            <person name="Brannstrom I.O."/>
            <person name="Guillou S."/>
            <person name="Cros-Aarteil S."/>
            <person name="Calhoun S."/>
            <person name="Haridas S."/>
            <person name="Kuo A."/>
            <person name="Mondo S."/>
            <person name="Pangilinan J."/>
            <person name="Riley R."/>
            <person name="LaButti K."/>
            <person name="Andreopoulos B."/>
            <person name="Lipzen A."/>
            <person name="Chen C."/>
            <person name="Yan M."/>
            <person name="Daum C."/>
            <person name="Ng V."/>
            <person name="Clum A."/>
            <person name="Steindorff A."/>
            <person name="Ohm R.A."/>
            <person name="Martin F."/>
            <person name="Silar P."/>
            <person name="Natvig D.O."/>
            <person name="Lalanne C."/>
            <person name="Gautier V."/>
            <person name="Ament-Velasquez S.L."/>
            <person name="Kruys A."/>
            <person name="Hutchinson M.I."/>
            <person name="Powell A.J."/>
            <person name="Barry K."/>
            <person name="Miller A.N."/>
            <person name="Grigoriev I.V."/>
            <person name="Debuchy R."/>
            <person name="Gladieux P."/>
            <person name="Hiltunen Thoren M."/>
            <person name="Johannesson H."/>
        </authorList>
    </citation>
    <scope>NUCLEOTIDE SEQUENCE</scope>
    <source>
        <strain evidence="2">CBS 731.68</strain>
    </source>
</reference>
<evidence type="ECO:0000313" key="3">
    <source>
        <dbReference type="Proteomes" id="UP001302602"/>
    </source>
</evidence>
<evidence type="ECO:0000256" key="1">
    <source>
        <dbReference type="SAM" id="MobiDB-lite"/>
    </source>
</evidence>
<organism evidence="2 3">
    <name type="scientific">Parathielavia appendiculata</name>
    <dbReference type="NCBI Taxonomy" id="2587402"/>
    <lineage>
        <taxon>Eukaryota</taxon>
        <taxon>Fungi</taxon>
        <taxon>Dikarya</taxon>
        <taxon>Ascomycota</taxon>
        <taxon>Pezizomycotina</taxon>
        <taxon>Sordariomycetes</taxon>
        <taxon>Sordariomycetidae</taxon>
        <taxon>Sordariales</taxon>
        <taxon>Chaetomiaceae</taxon>
        <taxon>Parathielavia</taxon>
    </lineage>
</organism>
<evidence type="ECO:0000313" key="2">
    <source>
        <dbReference type="EMBL" id="KAK4125666.1"/>
    </source>
</evidence>
<protein>
    <submittedName>
        <fullName evidence="2">Uncharacterized protein</fullName>
    </submittedName>
</protein>
<gene>
    <name evidence="2" type="ORF">N657DRAFT_642404</name>
</gene>